<dbReference type="AlphaFoldDB" id="A0A180H1R5"/>
<organism evidence="2">
    <name type="scientific">Puccinia triticina (isolate 1-1 / race 1 (BBBD))</name>
    <name type="common">Brown leaf rust fungus</name>
    <dbReference type="NCBI Taxonomy" id="630390"/>
    <lineage>
        <taxon>Eukaryota</taxon>
        <taxon>Fungi</taxon>
        <taxon>Dikarya</taxon>
        <taxon>Basidiomycota</taxon>
        <taxon>Pucciniomycotina</taxon>
        <taxon>Pucciniomycetes</taxon>
        <taxon>Pucciniales</taxon>
        <taxon>Pucciniaceae</taxon>
        <taxon>Puccinia</taxon>
    </lineage>
</organism>
<protein>
    <submittedName>
        <fullName evidence="2 3">Uncharacterized protein</fullName>
    </submittedName>
</protein>
<reference evidence="3 4" key="3">
    <citation type="journal article" date="2017" name="G3 (Bethesda)">
        <title>Comparative analysis highlights variable genome content of wheat rusts and divergence of the mating loci.</title>
        <authorList>
            <person name="Cuomo C.A."/>
            <person name="Bakkeren G."/>
            <person name="Khalil H.B."/>
            <person name="Panwar V."/>
            <person name="Joly D."/>
            <person name="Linning R."/>
            <person name="Sakthikumar S."/>
            <person name="Song X."/>
            <person name="Adiconis X."/>
            <person name="Fan L."/>
            <person name="Goldberg J.M."/>
            <person name="Levin J.Z."/>
            <person name="Young S."/>
            <person name="Zeng Q."/>
            <person name="Anikster Y."/>
            <person name="Bruce M."/>
            <person name="Wang M."/>
            <person name="Yin C."/>
            <person name="McCallum B."/>
            <person name="Szabo L.J."/>
            <person name="Hulbert S."/>
            <person name="Chen X."/>
            <person name="Fellers J.P."/>
        </authorList>
    </citation>
    <scope>NUCLEOTIDE SEQUENCE</scope>
    <source>
        <strain evidence="4">Isolate 1-1 / race 1 (BBBD)</strain>
        <strain evidence="3">isolate 1-1 / race 1 (BBBD)</strain>
    </source>
</reference>
<sequence length="649" mass="71054">MQNSPDLEPYNSEGQISPYIPISNPNSQNRYTHPHHTDIATPLGNPPLQYANISLASSHIFNPSLPEPFRVTSHGSNNGSSVASLPAHFIFHASSPPLHTPHPVRNFSNPTSTTINLPNLPPIPSSKETQSSVSKAWAPPAKKPAARKPRKAPSTAIAPSSVTNTPSVCQLSPSAPIKRTPTQPSPSVPINPPALPESVKAPLIDLHARTNRKRKRMTTSDSCSAQPQSKETLMQMTEAELALQAQESSKGAMSDADRQFFARFYSQQRKELIIQAIEREVSMLMVDGYLGKRMIIKKPNCFNEFMKTPQARSVFRGPHKGVKDKTVMGGVASRWHALTPEEQEKFRKAARSKPLPDADDDNPDDGSESNTDEDDKQPISTALKSGICRTISFKRASEQVANFMDLWVKQAVHIAKTCNCEMVFFAVSRHLGLHSFQYTQSTHGASAFVAAAQNMDGLRHYPARMQGYLAGYKLADLAALAEGKKTKNKAVSAVARMSTLVAEKTNGALTQWPWTNTDEVLAEVKYRVVLLPGGKTQLKWIKSPSRDLHVKPQAVLLNDLENNLINVVHDPTMPDPVKSPKFTKRITEKKQPPKHASKGRFRKRIPSTSSTASLDSEQIATTPSASENSKTGQQEGSGASENGTDLGDI</sequence>
<gene>
    <name evidence="2" type="ORF">PTTG_25627</name>
</gene>
<dbReference type="VEuPathDB" id="FungiDB:PTTG_25627"/>
<feature type="compositionally biased region" description="Polar residues" evidence="1">
    <location>
        <begin position="157"/>
        <end position="173"/>
    </location>
</feature>
<accession>A0A180H1R5</accession>
<dbReference type="EnsemblFungi" id="PTTG_25627-t43_1">
    <property type="protein sequence ID" value="PTTG_25627-t43_1-p1"/>
    <property type="gene ID" value="PTTG_25627"/>
</dbReference>
<reference evidence="2" key="1">
    <citation type="submission" date="2009-11" db="EMBL/GenBank/DDBJ databases">
        <authorList>
            <consortium name="The Broad Institute Genome Sequencing Platform"/>
            <person name="Ward D."/>
            <person name="Feldgarden M."/>
            <person name="Earl A."/>
            <person name="Young S.K."/>
            <person name="Zeng Q."/>
            <person name="Koehrsen M."/>
            <person name="Alvarado L."/>
            <person name="Berlin A."/>
            <person name="Bochicchio J."/>
            <person name="Borenstein D."/>
            <person name="Chapman S.B."/>
            <person name="Chen Z."/>
            <person name="Engels R."/>
            <person name="Freedman E."/>
            <person name="Gellesch M."/>
            <person name="Goldberg J."/>
            <person name="Griggs A."/>
            <person name="Gujja S."/>
            <person name="Heilman E."/>
            <person name="Heiman D."/>
            <person name="Hepburn T."/>
            <person name="Howarth C."/>
            <person name="Jen D."/>
            <person name="Larson L."/>
            <person name="Lewis B."/>
            <person name="Mehta T."/>
            <person name="Park D."/>
            <person name="Pearson M."/>
            <person name="Roberts A."/>
            <person name="Saif S."/>
            <person name="Shea T."/>
            <person name="Shenoy N."/>
            <person name="Sisk P."/>
            <person name="Stolte C."/>
            <person name="Sykes S."/>
            <person name="Thomson T."/>
            <person name="Walk T."/>
            <person name="White J."/>
            <person name="Yandava C."/>
            <person name="Izard J."/>
            <person name="Baranova O.V."/>
            <person name="Blanton J.M."/>
            <person name="Tanner A.C."/>
            <person name="Dewhirst F.E."/>
            <person name="Haas B."/>
            <person name="Nusbaum C."/>
            <person name="Birren B."/>
        </authorList>
    </citation>
    <scope>NUCLEOTIDE SEQUENCE [LARGE SCALE GENOMIC DNA]</scope>
    <source>
        <strain evidence="2">1-1 BBBD Race 1</strain>
    </source>
</reference>
<evidence type="ECO:0000313" key="3">
    <source>
        <dbReference type="EnsemblFungi" id="PTTG_25627-t43_1-p1"/>
    </source>
</evidence>
<feature type="compositionally biased region" description="Polar residues" evidence="1">
    <location>
        <begin position="106"/>
        <end position="117"/>
    </location>
</feature>
<feature type="compositionally biased region" description="Acidic residues" evidence="1">
    <location>
        <begin position="357"/>
        <end position="375"/>
    </location>
</feature>
<feature type="region of interest" description="Disordered" evidence="1">
    <location>
        <begin position="1"/>
        <end position="44"/>
    </location>
</feature>
<feature type="region of interest" description="Disordered" evidence="1">
    <location>
        <begin position="343"/>
        <end position="379"/>
    </location>
</feature>
<feature type="compositionally biased region" description="Basic residues" evidence="1">
    <location>
        <begin position="592"/>
        <end position="605"/>
    </location>
</feature>
<reference evidence="2" key="2">
    <citation type="submission" date="2016-05" db="EMBL/GenBank/DDBJ databases">
        <title>Comparative analysis highlights variable genome content of wheat rusts and divergence of the mating loci.</title>
        <authorList>
            <person name="Cuomo C.A."/>
            <person name="Bakkeren G."/>
            <person name="Szabo L."/>
            <person name="Khalil H."/>
            <person name="Joly D."/>
            <person name="Goldberg J."/>
            <person name="Young S."/>
            <person name="Zeng Q."/>
            <person name="Fellers J."/>
        </authorList>
    </citation>
    <scope>NUCLEOTIDE SEQUENCE [LARGE SCALE GENOMIC DNA]</scope>
    <source>
        <strain evidence="2">1-1 BBBD Race 1</strain>
    </source>
</reference>
<evidence type="ECO:0000313" key="4">
    <source>
        <dbReference type="Proteomes" id="UP000005240"/>
    </source>
</evidence>
<reference evidence="3" key="4">
    <citation type="submission" date="2025-05" db="UniProtKB">
        <authorList>
            <consortium name="EnsemblFungi"/>
        </authorList>
    </citation>
    <scope>IDENTIFICATION</scope>
    <source>
        <strain evidence="3">isolate 1-1 / race 1 (BBBD)</strain>
    </source>
</reference>
<proteinExistence type="predicted"/>
<dbReference type="EMBL" id="ADAS02000006">
    <property type="protein sequence ID" value="OAV98721.1"/>
    <property type="molecule type" value="Genomic_DNA"/>
</dbReference>
<feature type="compositionally biased region" description="Polar residues" evidence="1">
    <location>
        <begin position="606"/>
        <end position="643"/>
    </location>
</feature>
<evidence type="ECO:0000313" key="2">
    <source>
        <dbReference type="EMBL" id="OAV98721.1"/>
    </source>
</evidence>
<dbReference type="CDD" id="cd00084">
    <property type="entry name" value="HMG-box_SF"/>
    <property type="match status" value="1"/>
</dbReference>
<feature type="region of interest" description="Disordered" evidence="1">
    <location>
        <begin position="569"/>
        <end position="649"/>
    </location>
</feature>
<evidence type="ECO:0000256" key="1">
    <source>
        <dbReference type="SAM" id="MobiDB-lite"/>
    </source>
</evidence>
<dbReference type="Proteomes" id="UP000005240">
    <property type="component" value="Unassembled WGS sequence"/>
</dbReference>
<feature type="compositionally biased region" description="Pro residues" evidence="1">
    <location>
        <begin position="183"/>
        <end position="195"/>
    </location>
</feature>
<keyword evidence="4" id="KW-1185">Reference proteome</keyword>
<feature type="region of interest" description="Disordered" evidence="1">
    <location>
        <begin position="100"/>
        <end position="197"/>
    </location>
</feature>
<dbReference type="OrthoDB" id="2507159at2759"/>
<name>A0A180H1R5_PUCT1</name>